<accession>A0ABX8CZ38</accession>
<dbReference type="Pfam" id="PF05960">
    <property type="entry name" value="DUF885"/>
    <property type="match status" value="1"/>
</dbReference>
<organism evidence="1 2">
    <name type="scientific">Nocardia tengchongensis</name>
    <dbReference type="NCBI Taxonomy" id="2055889"/>
    <lineage>
        <taxon>Bacteria</taxon>
        <taxon>Bacillati</taxon>
        <taxon>Actinomycetota</taxon>
        <taxon>Actinomycetes</taxon>
        <taxon>Mycobacteriales</taxon>
        <taxon>Nocardiaceae</taxon>
        <taxon>Nocardia</taxon>
    </lineage>
</organism>
<evidence type="ECO:0000313" key="2">
    <source>
        <dbReference type="Proteomes" id="UP000683310"/>
    </source>
</evidence>
<name>A0ABX8CZ38_9NOCA</name>
<dbReference type="EMBL" id="CP074371">
    <property type="protein sequence ID" value="QVI23440.1"/>
    <property type="molecule type" value="Genomic_DNA"/>
</dbReference>
<evidence type="ECO:0000313" key="1">
    <source>
        <dbReference type="EMBL" id="QVI23440.1"/>
    </source>
</evidence>
<dbReference type="Proteomes" id="UP000683310">
    <property type="component" value="Chromosome"/>
</dbReference>
<proteinExistence type="predicted"/>
<reference evidence="1 2" key="1">
    <citation type="submission" date="2021-04" db="EMBL/GenBank/DDBJ databases">
        <title>Nocardia tengchongensis.</title>
        <authorList>
            <person name="Zhuang k."/>
            <person name="Ran Y."/>
            <person name="Li W."/>
        </authorList>
    </citation>
    <scope>NUCLEOTIDE SEQUENCE [LARGE SCALE GENOMIC DNA]</scope>
    <source>
        <strain evidence="1 2">CFH S0057</strain>
    </source>
</reference>
<sequence>MMVGMDAHKELIALADRYWDAMLESAPSEATLLGDRRFDDRIEDLSAGAEERLLGTWRGLLADVDALDAGRLSEEDRTTRSLLRTELASAVSYLECRPVEMASDQMNGVHSAMLTMAPQVNAPAPENALQLVERYRQFGTLMAQAVERFRAGLTAGRTPAHITIERSLNQLDGYLSADLADDPFVTLAGPSGWDGETAWRAELTEVAREVIRPAFAAYRGVLATELRPAARPDERPGLCWLGDDGADIYRRLLRRHTTLPDLGAEEIHQLGLDELAGLRAEYEEIGGRAFGLTDQTAIFARLRSDTALRYQDAADIMADARACLAAAEAEMPNWFGRLPRESCDILPVPDFLAADAPAAYYFPPAADGSRPGAYYVNLREPQTRNRYETAAVAYHEAIPGHHLQLTIANELDHLPSFQRMSFSNTAFVEGWALYTERLADEMGLYPDDLTRIGMLAADSWRSCRLVVDTGLHAKGWTRQQAIDFMVANAPVGVEEIRVEIDRYIAMPAQAVAYKVGQLEIRRQRAQVAERLGNAFDIKAFHDKILSAGSVSLPVLRDLSASL</sequence>
<gene>
    <name evidence="1" type="ORF">KHQ06_11485</name>
</gene>
<dbReference type="PANTHER" id="PTHR33361:SF2">
    <property type="entry name" value="DUF885 DOMAIN-CONTAINING PROTEIN"/>
    <property type="match status" value="1"/>
</dbReference>
<protein>
    <submittedName>
        <fullName evidence="1">DUF885 domain-containing protein</fullName>
    </submittedName>
</protein>
<keyword evidence="2" id="KW-1185">Reference proteome</keyword>
<dbReference type="InterPro" id="IPR010281">
    <property type="entry name" value="DUF885"/>
</dbReference>
<dbReference type="PANTHER" id="PTHR33361">
    <property type="entry name" value="GLR0591 PROTEIN"/>
    <property type="match status" value="1"/>
</dbReference>